<evidence type="ECO:0000256" key="1">
    <source>
        <dbReference type="SAM" id="MobiDB-lite"/>
    </source>
</evidence>
<evidence type="ECO:0000313" key="3">
    <source>
        <dbReference type="Proteomes" id="UP000030021"/>
    </source>
</evidence>
<comment type="caution">
    <text evidence="2">The sequence shown here is derived from an EMBL/GenBank/DDBJ whole genome shotgun (WGS) entry which is preliminary data.</text>
</comment>
<proteinExistence type="predicted"/>
<name>A0A0A0HR68_9RHOB</name>
<evidence type="ECO:0000313" key="2">
    <source>
        <dbReference type="EMBL" id="KGM89114.1"/>
    </source>
</evidence>
<accession>A0A0A0HR68</accession>
<protein>
    <recommendedName>
        <fullName evidence="4">Cobalt chelatase</fullName>
    </recommendedName>
</protein>
<dbReference type="eggNOG" id="ENOG502ZZD4">
    <property type="taxonomic scope" value="Bacteria"/>
</dbReference>
<sequence>MDYNALGASKKGSKIPRHKEHNAPGTDKNPFGKRPSKEELIARLKAKAEKATK</sequence>
<dbReference type="RefSeq" id="WP_037270356.1">
    <property type="nucleotide sequence ID" value="NZ_KN293976.1"/>
</dbReference>
<dbReference type="EMBL" id="AONH01000003">
    <property type="protein sequence ID" value="KGM89114.1"/>
    <property type="molecule type" value="Genomic_DNA"/>
</dbReference>
<reference evidence="2 3" key="1">
    <citation type="submission" date="2013-01" db="EMBL/GenBank/DDBJ databases">
        <authorList>
            <person name="Fiebig A."/>
            <person name="Goeker M."/>
            <person name="Klenk H.-P.P."/>
        </authorList>
    </citation>
    <scope>NUCLEOTIDE SEQUENCE [LARGE SCALE GENOMIC DNA]</scope>
    <source>
        <strain evidence="2 3">DSM 17069</strain>
    </source>
</reference>
<dbReference type="PATRIC" id="fig|1288298.3.peg.925"/>
<evidence type="ECO:0008006" key="4">
    <source>
        <dbReference type="Google" id="ProtNLM"/>
    </source>
</evidence>
<dbReference type="Proteomes" id="UP000030021">
    <property type="component" value="Unassembled WGS sequence"/>
</dbReference>
<gene>
    <name evidence="2" type="ORF">rosmuc_00911</name>
</gene>
<dbReference type="HOGENOM" id="CLU_211061_0_0_5"/>
<feature type="compositionally biased region" description="Basic residues" evidence="1">
    <location>
        <begin position="11"/>
        <end position="20"/>
    </location>
</feature>
<feature type="region of interest" description="Disordered" evidence="1">
    <location>
        <begin position="1"/>
        <end position="37"/>
    </location>
</feature>
<dbReference type="AlphaFoldDB" id="A0A0A0HR68"/>
<organism evidence="2 3">
    <name type="scientific">Roseovarius mucosus DSM 17069</name>
    <dbReference type="NCBI Taxonomy" id="1288298"/>
    <lineage>
        <taxon>Bacteria</taxon>
        <taxon>Pseudomonadati</taxon>
        <taxon>Pseudomonadota</taxon>
        <taxon>Alphaproteobacteria</taxon>
        <taxon>Rhodobacterales</taxon>
        <taxon>Roseobacteraceae</taxon>
        <taxon>Roseovarius</taxon>
    </lineage>
</organism>